<dbReference type="PANTHER" id="PTHR42834">
    <property type="entry name" value="ENDONUCLEASE/EXONUCLEASE/PHOSPHATASE FAMILY PROTEIN (AFU_ORTHOLOGUE AFUA_3G09210)"/>
    <property type="match status" value="1"/>
</dbReference>
<proteinExistence type="predicted"/>
<evidence type="ECO:0000259" key="1">
    <source>
        <dbReference type="Pfam" id="PF19580"/>
    </source>
</evidence>
<organism evidence="2">
    <name type="scientific">Sediminibacterium sp. KACHI17</name>
    <dbReference type="NCBI Taxonomy" id="1751071"/>
    <lineage>
        <taxon>Bacteria</taxon>
        <taxon>Pseudomonadati</taxon>
        <taxon>Bacteroidota</taxon>
        <taxon>Chitinophagia</taxon>
        <taxon>Chitinophagales</taxon>
        <taxon>Chitinophagaceae</taxon>
        <taxon>Sediminibacterium</taxon>
    </lineage>
</organism>
<keyword evidence="2" id="KW-0378">Hydrolase</keyword>
<dbReference type="Pfam" id="PF19580">
    <property type="entry name" value="Exo_endo_phos_3"/>
    <property type="match status" value="1"/>
</dbReference>
<dbReference type="GO" id="GO:0004519">
    <property type="term" value="F:endonuclease activity"/>
    <property type="evidence" value="ECO:0007669"/>
    <property type="project" value="UniProtKB-KW"/>
</dbReference>
<dbReference type="RefSeq" id="WP_353549341.1">
    <property type="nucleotide sequence ID" value="NZ_AP029612.1"/>
</dbReference>
<dbReference type="InterPro" id="IPR036691">
    <property type="entry name" value="Endo/exonu/phosph_ase_sf"/>
</dbReference>
<sequence>MKNLLLAISLLGCTITSQAQLKRYQVAVIGFYNLENLYDTIDHPINNDDEFTPRGAKKYNTVIFRDKLNKLASVIKDIGTEYHESGVAILGVVEIENDTVLQFLIQHPALKKRNYHIVHASSKDLRGVDVGLLYQPSLFHPIVAQKLFVPLPGKSKDASFTRDILYIKGMMMTDTVHLYVNHWPSRRGGEERSASARMAAATICRKHIDSIQVVTPTAKIIVMGDLNDDPEDNSIVQGLHTRSDPGGLKEGELYNPWVQQLKRGNGTLAHKDSWGLFDQILISGSWLKREPDQFFFFKEYVYNKSYLTEYTGRYKGYPMRTWEGNRYRGGYSDHFPVYTIFLRYLSENQ</sequence>
<reference evidence="2" key="1">
    <citation type="submission" date="2024-02" db="EMBL/GenBank/DDBJ databases">
        <title>Sediminibacterium planktonica sp. nov. and Sediminibacterium longus sp. nov., isolated from surface lake and river water.</title>
        <authorList>
            <person name="Watanabe K."/>
            <person name="Takemine S."/>
            <person name="Ishii Y."/>
            <person name="Ogata Y."/>
            <person name="Shindo C."/>
            <person name="Suda W."/>
        </authorList>
    </citation>
    <scope>NUCLEOTIDE SEQUENCE</scope>
    <source>
        <strain evidence="2">KACHI17</strain>
    </source>
</reference>
<accession>A0AAT9GMI0</accession>
<name>A0AAT9GMI0_9BACT</name>
<protein>
    <submittedName>
        <fullName evidence="2">Endonuclease</fullName>
    </submittedName>
</protein>
<gene>
    <name evidence="2" type="ORF">KACHI17_26000</name>
</gene>
<feature type="domain" description="Endonuclease/exonuclease/phosphatase" evidence="1">
    <location>
        <begin position="29"/>
        <end position="340"/>
    </location>
</feature>
<keyword evidence="2" id="KW-0540">Nuclease</keyword>
<dbReference type="PANTHER" id="PTHR42834:SF1">
    <property type="entry name" value="ENDONUCLEASE_EXONUCLEASE_PHOSPHATASE FAMILY PROTEIN (AFU_ORTHOLOGUE AFUA_3G09210)"/>
    <property type="match status" value="1"/>
</dbReference>
<keyword evidence="2" id="KW-0255">Endonuclease</keyword>
<dbReference type="AlphaFoldDB" id="A0AAT9GMI0"/>
<dbReference type="EMBL" id="AP029612">
    <property type="protein sequence ID" value="BFG71719.1"/>
    <property type="molecule type" value="Genomic_DNA"/>
</dbReference>
<dbReference type="InterPro" id="IPR005135">
    <property type="entry name" value="Endo/exonuclease/phosphatase"/>
</dbReference>
<evidence type="ECO:0000313" key="2">
    <source>
        <dbReference type="EMBL" id="BFG71719.1"/>
    </source>
</evidence>
<dbReference type="Gene3D" id="3.60.10.10">
    <property type="entry name" value="Endonuclease/exonuclease/phosphatase"/>
    <property type="match status" value="1"/>
</dbReference>
<dbReference type="SUPFAM" id="SSF56219">
    <property type="entry name" value="DNase I-like"/>
    <property type="match status" value="1"/>
</dbReference>